<organism evidence="1 2">
    <name type="scientific">Shewanella surugensis</name>
    <dbReference type="NCBI Taxonomy" id="212020"/>
    <lineage>
        <taxon>Bacteria</taxon>
        <taxon>Pseudomonadati</taxon>
        <taxon>Pseudomonadota</taxon>
        <taxon>Gammaproteobacteria</taxon>
        <taxon>Alteromonadales</taxon>
        <taxon>Shewanellaceae</taxon>
        <taxon>Shewanella</taxon>
    </lineage>
</organism>
<protein>
    <recommendedName>
        <fullName evidence="3">Transposase</fullName>
    </recommendedName>
</protein>
<name>A0ABT0LB58_9GAMM</name>
<evidence type="ECO:0008006" key="3">
    <source>
        <dbReference type="Google" id="ProtNLM"/>
    </source>
</evidence>
<proteinExistence type="predicted"/>
<keyword evidence="2" id="KW-1185">Reference proteome</keyword>
<evidence type="ECO:0000313" key="1">
    <source>
        <dbReference type="EMBL" id="MCL1124587.1"/>
    </source>
</evidence>
<accession>A0ABT0LB58</accession>
<comment type="caution">
    <text evidence="1">The sequence shown here is derived from an EMBL/GenBank/DDBJ whole genome shotgun (WGS) entry which is preliminary data.</text>
</comment>
<dbReference type="EMBL" id="JAKIKS010000027">
    <property type="protein sequence ID" value="MCL1124587.1"/>
    <property type="molecule type" value="Genomic_DNA"/>
</dbReference>
<reference evidence="1 2" key="1">
    <citation type="submission" date="2022-01" db="EMBL/GenBank/DDBJ databases">
        <title>Whole genome-based taxonomy of the Shewanellaceae.</title>
        <authorList>
            <person name="Martin-Rodriguez A.J."/>
        </authorList>
    </citation>
    <scope>NUCLEOTIDE SEQUENCE [LARGE SCALE GENOMIC DNA]</scope>
    <source>
        <strain evidence="1 2">DSM 17177</strain>
    </source>
</reference>
<sequence length="71" mass="8738">MDSQPNDILLIEKLAELHGIRLSSETLRQWLITEGLWRVRKRKQKKVYQPRHRRECYGERVQIDGFYHDRF</sequence>
<evidence type="ECO:0000313" key="2">
    <source>
        <dbReference type="Proteomes" id="UP001203423"/>
    </source>
</evidence>
<dbReference type="Proteomes" id="UP001203423">
    <property type="component" value="Unassembled WGS sequence"/>
</dbReference>
<gene>
    <name evidence="1" type="ORF">L2764_08890</name>
</gene>